<comment type="caution">
    <text evidence="6">The sequence shown here is derived from an EMBL/GenBank/DDBJ whole genome shotgun (WGS) entry which is preliminary data.</text>
</comment>
<evidence type="ECO:0000313" key="7">
    <source>
        <dbReference type="Proteomes" id="UP000674938"/>
    </source>
</evidence>
<dbReference type="FunFam" id="3.20.20.10:FF:000011">
    <property type="entry name" value="Pyridoxal phosphate homeostasis protein"/>
    <property type="match status" value="1"/>
</dbReference>
<feature type="domain" description="Alanine racemase N-terminal" evidence="5">
    <location>
        <begin position="17"/>
        <end position="221"/>
    </location>
</feature>
<dbReference type="Proteomes" id="UP000674938">
    <property type="component" value="Unassembled WGS sequence"/>
</dbReference>
<evidence type="ECO:0000256" key="3">
    <source>
        <dbReference type="PIRSR" id="PIRSR004848-1"/>
    </source>
</evidence>
<dbReference type="CDD" id="cd00635">
    <property type="entry name" value="PLPDE_III_YBL036c_like"/>
    <property type="match status" value="1"/>
</dbReference>
<feature type="modified residue" description="N6-(pyridoxal phosphate)lysine" evidence="2 3">
    <location>
        <position position="34"/>
    </location>
</feature>
<dbReference type="InterPro" id="IPR001608">
    <property type="entry name" value="Ala_racemase_N"/>
</dbReference>
<evidence type="ECO:0000256" key="1">
    <source>
        <dbReference type="ARBA" id="ARBA00022898"/>
    </source>
</evidence>
<comment type="similarity">
    <text evidence="2 4">Belongs to the pyridoxal phosphate-binding protein YggS/PROSC family.</text>
</comment>
<dbReference type="Pfam" id="PF01168">
    <property type="entry name" value="Ala_racemase_N"/>
    <property type="match status" value="1"/>
</dbReference>
<evidence type="ECO:0000313" key="6">
    <source>
        <dbReference type="EMBL" id="MBP1041528.1"/>
    </source>
</evidence>
<evidence type="ECO:0000259" key="5">
    <source>
        <dbReference type="Pfam" id="PF01168"/>
    </source>
</evidence>
<dbReference type="AlphaFoldDB" id="A0A940PEU6"/>
<dbReference type="PANTHER" id="PTHR10146:SF14">
    <property type="entry name" value="PYRIDOXAL PHOSPHATE HOMEOSTASIS PROTEIN"/>
    <property type="match status" value="1"/>
</dbReference>
<dbReference type="Gene3D" id="3.20.20.10">
    <property type="entry name" value="Alanine racemase"/>
    <property type="match status" value="1"/>
</dbReference>
<dbReference type="GO" id="GO:0030170">
    <property type="term" value="F:pyridoxal phosphate binding"/>
    <property type="evidence" value="ECO:0007669"/>
    <property type="project" value="UniProtKB-UniRule"/>
</dbReference>
<protein>
    <recommendedName>
        <fullName evidence="2">Pyridoxal phosphate homeostasis protein</fullName>
        <shortName evidence="2">PLP homeostasis protein</shortName>
    </recommendedName>
</protein>
<keyword evidence="7" id="KW-1185">Reference proteome</keyword>
<reference evidence="6" key="1">
    <citation type="submission" date="2020-12" db="EMBL/GenBank/DDBJ databases">
        <title>Vagococcus allomyrinae sp. nov. and Enterococcus lavae sp. nov., isolated from the larvae of Allomyrina dichotoma.</title>
        <authorList>
            <person name="Lee S.D."/>
        </authorList>
    </citation>
    <scope>NUCLEOTIDE SEQUENCE</scope>
    <source>
        <strain evidence="6">BWB3-3</strain>
    </source>
</reference>
<dbReference type="RefSeq" id="WP_209527554.1">
    <property type="nucleotide sequence ID" value="NZ_JAEEGA010000006.1"/>
</dbReference>
<dbReference type="InterPro" id="IPR029066">
    <property type="entry name" value="PLP-binding_barrel"/>
</dbReference>
<dbReference type="InterPro" id="IPR011078">
    <property type="entry name" value="PyrdxlP_homeostasis"/>
</dbReference>
<dbReference type="EMBL" id="JAEEGA010000006">
    <property type="protein sequence ID" value="MBP1041528.1"/>
    <property type="molecule type" value="Genomic_DNA"/>
</dbReference>
<comment type="cofactor">
    <cofactor evidence="3">
        <name>pyridoxal 5'-phosphate</name>
        <dbReference type="ChEBI" id="CHEBI:597326"/>
    </cofactor>
</comment>
<evidence type="ECO:0000256" key="4">
    <source>
        <dbReference type="RuleBase" id="RU004514"/>
    </source>
</evidence>
<gene>
    <name evidence="6" type="ORF">I6N95_10975</name>
</gene>
<dbReference type="PANTHER" id="PTHR10146">
    <property type="entry name" value="PROLINE SYNTHETASE CO-TRANSCRIBED BACTERIAL HOMOLOG PROTEIN"/>
    <property type="match status" value="1"/>
</dbReference>
<proteinExistence type="inferred from homology"/>
<evidence type="ECO:0000256" key="2">
    <source>
        <dbReference type="HAMAP-Rule" id="MF_02087"/>
    </source>
</evidence>
<comment type="function">
    <text evidence="2">Pyridoxal 5'-phosphate (PLP)-binding protein, which is involved in PLP homeostasis.</text>
</comment>
<dbReference type="NCBIfam" id="TIGR00044">
    <property type="entry name" value="YggS family pyridoxal phosphate-dependent enzyme"/>
    <property type="match status" value="1"/>
</dbReference>
<dbReference type="SUPFAM" id="SSF51419">
    <property type="entry name" value="PLP-binding barrel"/>
    <property type="match status" value="1"/>
</dbReference>
<dbReference type="PIRSF" id="PIRSF004848">
    <property type="entry name" value="YBL036c_PLPDEIII"/>
    <property type="match status" value="1"/>
</dbReference>
<sequence>MLEDNINQIKTTVSQACQKVQRKTDSVKVIAVTKSVTSEEAEKLIPFGFTDFGENRTDHLLEKQAALKDYDITWHLIGRLQRRKVKDVINQVDYFHALENERLAAEIEKRAEHVIKCFVQVNVSQEEAKQGVLLDETNDFIEALAKYPLIEVVGLMTMAPFDGTETEIEEYFTQLAIKRDEIMALNWEHAPCKELSMGMTQDFEIAIKAGATHVRIGTAFFKD</sequence>
<dbReference type="HAMAP" id="MF_02087">
    <property type="entry name" value="PLP_homeostasis"/>
    <property type="match status" value="1"/>
</dbReference>
<keyword evidence="1 2" id="KW-0663">Pyridoxal phosphate</keyword>
<name>A0A940PEU6_9ENTE</name>
<accession>A0A940PEU6</accession>
<organism evidence="6 7">
    <name type="scientific">Vagococcus allomyrinae</name>
    <dbReference type="NCBI Taxonomy" id="2794353"/>
    <lineage>
        <taxon>Bacteria</taxon>
        <taxon>Bacillati</taxon>
        <taxon>Bacillota</taxon>
        <taxon>Bacilli</taxon>
        <taxon>Lactobacillales</taxon>
        <taxon>Enterococcaceae</taxon>
        <taxon>Vagococcus</taxon>
    </lineage>
</organism>